<dbReference type="AlphaFoldDB" id="A0A0R0AZM7"/>
<reference evidence="3 4" key="1">
    <citation type="submission" date="2015-10" db="EMBL/GenBank/DDBJ databases">
        <title>Genome sequencing and analysis of members of genus Stenotrophomonas.</title>
        <authorList>
            <person name="Patil P.P."/>
            <person name="Midha S."/>
            <person name="Patil P.B."/>
        </authorList>
    </citation>
    <scope>NUCLEOTIDE SEQUENCE [LARGE SCALE GENOMIC DNA]</scope>
    <source>
        <strain evidence="3 4">JCM 16536</strain>
    </source>
</reference>
<dbReference type="PANTHER" id="PTHR44051">
    <property type="entry name" value="GLUTATHIONE S-TRANSFERASE-RELATED"/>
    <property type="match status" value="1"/>
</dbReference>
<dbReference type="EMBL" id="LLXU01000058">
    <property type="protein sequence ID" value="KRG46083.1"/>
    <property type="molecule type" value="Genomic_DNA"/>
</dbReference>
<sequence length="213" mass="24007">MILIGMFDSPFVRRVAVALDRLGLSFEHRDWSVGRDFDRIREYSPLGRVPVLVLDDGEVLTESAVILDWLDGQAGEDALLPAHGAERRQALRLVGYANGAVEKALQQVMERVFRPEEKRHAPWVERCRTQMEGALQVLEQACVDAGDREWLVGERFGLADLTVACFCTYLRDALPYDLDRFPALAARVARYEALPVLRKYYVPFDAPQTGATA</sequence>
<proteinExistence type="predicted"/>
<dbReference type="InterPro" id="IPR010987">
    <property type="entry name" value="Glutathione-S-Trfase_C-like"/>
</dbReference>
<dbReference type="SUPFAM" id="SSF52833">
    <property type="entry name" value="Thioredoxin-like"/>
    <property type="match status" value="1"/>
</dbReference>
<organism evidence="3 4">
    <name type="scientific">Stenotrophomonas panacihumi</name>
    <dbReference type="NCBI Taxonomy" id="676599"/>
    <lineage>
        <taxon>Bacteria</taxon>
        <taxon>Pseudomonadati</taxon>
        <taxon>Pseudomonadota</taxon>
        <taxon>Gammaproteobacteria</taxon>
        <taxon>Lysobacterales</taxon>
        <taxon>Lysobacteraceae</taxon>
        <taxon>Stenotrophomonas</taxon>
    </lineage>
</organism>
<dbReference type="GO" id="GO:0016740">
    <property type="term" value="F:transferase activity"/>
    <property type="evidence" value="ECO:0007669"/>
    <property type="project" value="UniProtKB-KW"/>
</dbReference>
<feature type="domain" description="GST N-terminal" evidence="1">
    <location>
        <begin position="1"/>
        <end position="78"/>
    </location>
</feature>
<dbReference type="Gene3D" id="3.40.30.10">
    <property type="entry name" value="Glutaredoxin"/>
    <property type="match status" value="1"/>
</dbReference>
<dbReference type="SUPFAM" id="SSF47616">
    <property type="entry name" value="GST C-terminal domain-like"/>
    <property type="match status" value="1"/>
</dbReference>
<gene>
    <name evidence="3" type="ORF">ARC20_06705</name>
</gene>
<dbReference type="PANTHER" id="PTHR44051:SF8">
    <property type="entry name" value="GLUTATHIONE S-TRANSFERASE GSTA"/>
    <property type="match status" value="1"/>
</dbReference>
<evidence type="ECO:0000259" key="2">
    <source>
        <dbReference type="PROSITE" id="PS50405"/>
    </source>
</evidence>
<dbReference type="RefSeq" id="WP_057645599.1">
    <property type="nucleotide sequence ID" value="NZ_LLXU01000058.1"/>
</dbReference>
<keyword evidence="4" id="KW-1185">Reference proteome</keyword>
<evidence type="ECO:0000313" key="3">
    <source>
        <dbReference type="EMBL" id="KRG46083.1"/>
    </source>
</evidence>
<feature type="domain" description="GST C-terminal" evidence="2">
    <location>
        <begin position="83"/>
        <end position="211"/>
    </location>
</feature>
<dbReference type="PROSITE" id="PS50405">
    <property type="entry name" value="GST_CTER"/>
    <property type="match status" value="1"/>
</dbReference>
<name>A0A0R0AZM7_9GAMM</name>
<dbReference type="CDD" id="cd00570">
    <property type="entry name" value="GST_N_family"/>
    <property type="match status" value="1"/>
</dbReference>
<dbReference type="SFLD" id="SFLDG00358">
    <property type="entry name" value="Main_(cytGST)"/>
    <property type="match status" value="1"/>
</dbReference>
<dbReference type="Pfam" id="PF13410">
    <property type="entry name" value="GST_C_2"/>
    <property type="match status" value="1"/>
</dbReference>
<keyword evidence="3" id="KW-0808">Transferase</keyword>
<evidence type="ECO:0000259" key="1">
    <source>
        <dbReference type="PROSITE" id="PS50404"/>
    </source>
</evidence>
<dbReference type="Pfam" id="PF13417">
    <property type="entry name" value="GST_N_3"/>
    <property type="match status" value="1"/>
</dbReference>
<evidence type="ECO:0000313" key="4">
    <source>
        <dbReference type="Proteomes" id="UP000051802"/>
    </source>
</evidence>
<accession>A0A0R0AZM7</accession>
<dbReference type="Proteomes" id="UP000051802">
    <property type="component" value="Unassembled WGS sequence"/>
</dbReference>
<dbReference type="InterPro" id="IPR036282">
    <property type="entry name" value="Glutathione-S-Trfase_C_sf"/>
</dbReference>
<protein>
    <submittedName>
        <fullName evidence="3">Glutathione S-transferase</fullName>
    </submittedName>
</protein>
<dbReference type="InterPro" id="IPR040079">
    <property type="entry name" value="Glutathione_S-Trfase"/>
</dbReference>
<dbReference type="PROSITE" id="PS50404">
    <property type="entry name" value="GST_NTER"/>
    <property type="match status" value="1"/>
</dbReference>
<dbReference type="SFLD" id="SFLDS00019">
    <property type="entry name" value="Glutathione_Transferase_(cytos"/>
    <property type="match status" value="1"/>
</dbReference>
<dbReference type="InterPro" id="IPR004045">
    <property type="entry name" value="Glutathione_S-Trfase_N"/>
</dbReference>
<comment type="caution">
    <text evidence="3">The sequence shown here is derived from an EMBL/GenBank/DDBJ whole genome shotgun (WGS) entry which is preliminary data.</text>
</comment>
<dbReference type="OrthoDB" id="5740960at2"/>
<dbReference type="Gene3D" id="1.20.1050.10">
    <property type="match status" value="1"/>
</dbReference>
<dbReference type="InterPro" id="IPR036249">
    <property type="entry name" value="Thioredoxin-like_sf"/>
</dbReference>
<dbReference type="STRING" id="676599.ARC20_06705"/>